<accession>A0A392S2C8</accession>
<evidence type="ECO:0000313" key="1">
    <source>
        <dbReference type="EMBL" id="MCI43018.1"/>
    </source>
</evidence>
<dbReference type="EMBL" id="LXQA010312119">
    <property type="protein sequence ID" value="MCI43018.1"/>
    <property type="molecule type" value="Genomic_DNA"/>
</dbReference>
<feature type="non-terminal residue" evidence="1">
    <location>
        <position position="1"/>
    </location>
</feature>
<organism evidence="1 2">
    <name type="scientific">Trifolium medium</name>
    <dbReference type="NCBI Taxonomy" id="97028"/>
    <lineage>
        <taxon>Eukaryota</taxon>
        <taxon>Viridiplantae</taxon>
        <taxon>Streptophyta</taxon>
        <taxon>Embryophyta</taxon>
        <taxon>Tracheophyta</taxon>
        <taxon>Spermatophyta</taxon>
        <taxon>Magnoliopsida</taxon>
        <taxon>eudicotyledons</taxon>
        <taxon>Gunneridae</taxon>
        <taxon>Pentapetalae</taxon>
        <taxon>rosids</taxon>
        <taxon>fabids</taxon>
        <taxon>Fabales</taxon>
        <taxon>Fabaceae</taxon>
        <taxon>Papilionoideae</taxon>
        <taxon>50 kb inversion clade</taxon>
        <taxon>NPAAA clade</taxon>
        <taxon>Hologalegina</taxon>
        <taxon>IRL clade</taxon>
        <taxon>Trifolieae</taxon>
        <taxon>Trifolium</taxon>
    </lineage>
</organism>
<sequence>KIPQNPKEKGWGKFRYGDIDNLPILESSTIMNTNSLTLAFDESEIPLLFLSHELLSCPCPS</sequence>
<protein>
    <submittedName>
        <fullName evidence="1">Uncharacterized protein</fullName>
    </submittedName>
</protein>
<evidence type="ECO:0000313" key="2">
    <source>
        <dbReference type="Proteomes" id="UP000265520"/>
    </source>
</evidence>
<dbReference type="AlphaFoldDB" id="A0A392S2C8"/>
<dbReference type="Proteomes" id="UP000265520">
    <property type="component" value="Unassembled WGS sequence"/>
</dbReference>
<proteinExistence type="predicted"/>
<comment type="caution">
    <text evidence="1">The sequence shown here is derived from an EMBL/GenBank/DDBJ whole genome shotgun (WGS) entry which is preliminary data.</text>
</comment>
<keyword evidence="2" id="KW-1185">Reference proteome</keyword>
<name>A0A392S2C8_9FABA</name>
<reference evidence="1 2" key="1">
    <citation type="journal article" date="2018" name="Front. Plant Sci.">
        <title>Red Clover (Trifolium pratense) and Zigzag Clover (T. medium) - A Picture of Genomic Similarities and Differences.</title>
        <authorList>
            <person name="Dluhosova J."/>
            <person name="Istvanek J."/>
            <person name="Nedelnik J."/>
            <person name="Repkova J."/>
        </authorList>
    </citation>
    <scope>NUCLEOTIDE SEQUENCE [LARGE SCALE GENOMIC DNA]</scope>
    <source>
        <strain evidence="2">cv. 10/8</strain>
        <tissue evidence="1">Leaf</tissue>
    </source>
</reference>